<dbReference type="GO" id="GO:0046983">
    <property type="term" value="F:protein dimerization activity"/>
    <property type="evidence" value="ECO:0007669"/>
    <property type="project" value="InterPro"/>
</dbReference>
<dbReference type="GO" id="GO:0040008">
    <property type="term" value="P:regulation of growth"/>
    <property type="evidence" value="ECO:0007669"/>
    <property type="project" value="UniProtKB-ARBA"/>
</dbReference>
<evidence type="ECO:0000259" key="6">
    <source>
        <dbReference type="PROSITE" id="PS50888"/>
    </source>
</evidence>
<evidence type="ECO:0000256" key="1">
    <source>
        <dbReference type="ARBA" id="ARBA00004123"/>
    </source>
</evidence>
<reference evidence="9" key="1">
    <citation type="submission" date="2016-06" db="UniProtKB">
        <authorList>
            <consortium name="WormBaseParasite"/>
        </authorList>
    </citation>
    <scope>IDENTIFICATION</scope>
</reference>
<feature type="compositionally biased region" description="Polar residues" evidence="5">
    <location>
        <begin position="1"/>
        <end position="20"/>
    </location>
</feature>
<dbReference type="Proteomes" id="UP000271098">
    <property type="component" value="Unassembled WGS sequence"/>
</dbReference>
<gene>
    <name evidence="7" type="ORF">GPUH_LOCUS2667</name>
</gene>
<organism evidence="9">
    <name type="scientific">Gongylonema pulchrum</name>
    <dbReference type="NCBI Taxonomy" id="637853"/>
    <lineage>
        <taxon>Eukaryota</taxon>
        <taxon>Metazoa</taxon>
        <taxon>Ecdysozoa</taxon>
        <taxon>Nematoda</taxon>
        <taxon>Chromadorea</taxon>
        <taxon>Rhabditida</taxon>
        <taxon>Spirurina</taxon>
        <taxon>Spiruromorpha</taxon>
        <taxon>Spiruroidea</taxon>
        <taxon>Gongylonematidae</taxon>
        <taxon>Gongylonema</taxon>
    </lineage>
</organism>
<evidence type="ECO:0000313" key="8">
    <source>
        <dbReference type="Proteomes" id="UP000271098"/>
    </source>
</evidence>
<keyword evidence="3" id="KW-0238">DNA-binding</keyword>
<comment type="subcellular location">
    <subcellularLocation>
        <location evidence="1">Nucleus</location>
    </subcellularLocation>
</comment>
<dbReference type="EMBL" id="UYRT01004153">
    <property type="protein sequence ID" value="VDK35726.1"/>
    <property type="molecule type" value="Genomic_DNA"/>
</dbReference>
<dbReference type="PROSITE" id="PS50888">
    <property type="entry name" value="BHLH"/>
    <property type="match status" value="1"/>
</dbReference>
<dbReference type="PANTHER" id="PTHR23349">
    <property type="entry name" value="BASIC HELIX-LOOP-HELIX TRANSCRIPTION FACTOR, TWIST"/>
    <property type="match status" value="1"/>
</dbReference>
<dbReference type="GO" id="GO:0000981">
    <property type="term" value="F:DNA-binding transcription factor activity, RNA polymerase II-specific"/>
    <property type="evidence" value="ECO:0007669"/>
    <property type="project" value="TreeGrafter"/>
</dbReference>
<dbReference type="SMART" id="SM00353">
    <property type="entry name" value="HLH"/>
    <property type="match status" value="1"/>
</dbReference>
<evidence type="ECO:0000313" key="9">
    <source>
        <dbReference type="WBParaSite" id="GPUH_0000267201-mRNA-1"/>
    </source>
</evidence>
<proteinExistence type="predicted"/>
<dbReference type="GO" id="GO:0000977">
    <property type="term" value="F:RNA polymerase II transcription regulatory region sequence-specific DNA binding"/>
    <property type="evidence" value="ECO:0007669"/>
    <property type="project" value="TreeGrafter"/>
</dbReference>
<feature type="region of interest" description="Disordered" evidence="5">
    <location>
        <begin position="1"/>
        <end position="36"/>
    </location>
</feature>
<evidence type="ECO:0000256" key="5">
    <source>
        <dbReference type="SAM" id="MobiDB-lite"/>
    </source>
</evidence>
<sequence>MRMPNAVSSLPDTTAGNTLSRVRLRKTRSGGVTNKLPQQVLRRNERERRRVQQVNIGFINLRDRVPHSATSKKLSKVETLREAARYIKHLQDLLQGTCNKPFEPLSVTQEQQNCRGPCSSQENHYPLTNQMPAICEFSCASESYSSEPYYHLYSQRTNNNLSYQKSSFHFDNSMVKCENDLPNTSSSSLDYSDTTRFQHPSYVL</sequence>
<name>A0A183D1S6_9BILA</name>
<dbReference type="OrthoDB" id="5976910at2759"/>
<dbReference type="Gene3D" id="4.10.280.10">
    <property type="entry name" value="Helix-loop-helix DNA-binding domain"/>
    <property type="match status" value="1"/>
</dbReference>
<dbReference type="Pfam" id="PF00010">
    <property type="entry name" value="HLH"/>
    <property type="match status" value="1"/>
</dbReference>
<dbReference type="CDD" id="cd11418">
    <property type="entry name" value="bHLH_TS_ASCL"/>
    <property type="match status" value="1"/>
</dbReference>
<dbReference type="GO" id="GO:0007399">
    <property type="term" value="P:nervous system development"/>
    <property type="evidence" value="ECO:0007669"/>
    <property type="project" value="UniProtKB-KW"/>
</dbReference>
<reference evidence="7 8" key="2">
    <citation type="submission" date="2018-11" db="EMBL/GenBank/DDBJ databases">
        <authorList>
            <consortium name="Pathogen Informatics"/>
        </authorList>
    </citation>
    <scope>NUCLEOTIDE SEQUENCE [LARGE SCALE GENOMIC DNA]</scope>
</reference>
<evidence type="ECO:0000256" key="2">
    <source>
        <dbReference type="ARBA" id="ARBA00022902"/>
    </source>
</evidence>
<evidence type="ECO:0000313" key="7">
    <source>
        <dbReference type="EMBL" id="VDK35726.1"/>
    </source>
</evidence>
<dbReference type="WBParaSite" id="GPUH_0000267201-mRNA-1">
    <property type="protein sequence ID" value="GPUH_0000267201-mRNA-1"/>
    <property type="gene ID" value="GPUH_0000267201"/>
</dbReference>
<keyword evidence="4" id="KW-0539">Nucleus</keyword>
<dbReference type="GO" id="GO:0005634">
    <property type="term" value="C:nucleus"/>
    <property type="evidence" value="ECO:0007669"/>
    <property type="project" value="UniProtKB-SubCell"/>
</dbReference>
<dbReference type="InterPro" id="IPR036638">
    <property type="entry name" value="HLH_DNA-bd_sf"/>
</dbReference>
<accession>A0A183D1S6</accession>
<evidence type="ECO:0000256" key="4">
    <source>
        <dbReference type="ARBA" id="ARBA00023242"/>
    </source>
</evidence>
<dbReference type="FunFam" id="4.10.280.10:FF:000029">
    <property type="entry name" value="Achaete-scute family bHLH transcription factor 1"/>
    <property type="match status" value="1"/>
</dbReference>
<dbReference type="SUPFAM" id="SSF47459">
    <property type="entry name" value="HLH, helix-loop-helix DNA-binding domain"/>
    <property type="match status" value="1"/>
</dbReference>
<keyword evidence="2" id="KW-0524">Neurogenesis</keyword>
<protein>
    <submittedName>
        <fullName evidence="9">BHLH domain-containing protein</fullName>
    </submittedName>
</protein>
<dbReference type="AlphaFoldDB" id="A0A183D1S6"/>
<dbReference type="InterPro" id="IPR050283">
    <property type="entry name" value="E-box_TF_Regulators"/>
</dbReference>
<keyword evidence="8" id="KW-1185">Reference proteome</keyword>
<feature type="domain" description="BHLH" evidence="6">
    <location>
        <begin position="38"/>
        <end position="90"/>
    </location>
</feature>
<evidence type="ECO:0000256" key="3">
    <source>
        <dbReference type="ARBA" id="ARBA00023125"/>
    </source>
</evidence>
<dbReference type="InterPro" id="IPR011598">
    <property type="entry name" value="bHLH_dom"/>
</dbReference>
<dbReference type="PANTHER" id="PTHR23349:SF111">
    <property type="entry name" value="BHLH DOMAIN-CONTAINING PROTEIN"/>
    <property type="match status" value="1"/>
</dbReference>